<accession>A0AAE3KJN3</accession>
<evidence type="ECO:0000256" key="2">
    <source>
        <dbReference type="ARBA" id="ARBA00022737"/>
    </source>
</evidence>
<dbReference type="InterPro" id="IPR019775">
    <property type="entry name" value="WD40_repeat_CS"/>
</dbReference>
<protein>
    <submittedName>
        <fullName evidence="5">WD domain-containing protein, G-beta repeat-containing protein</fullName>
    </submittedName>
</protein>
<proteinExistence type="predicted"/>
<keyword evidence="2" id="KW-0677">Repeat</keyword>
<dbReference type="PANTHER" id="PTHR22847">
    <property type="entry name" value="WD40 REPEAT PROTEIN"/>
    <property type="match status" value="1"/>
</dbReference>
<dbReference type="PROSITE" id="PS50294">
    <property type="entry name" value="WD_REPEATS_REGION"/>
    <property type="match status" value="1"/>
</dbReference>
<name>A0AAE3KJN3_9PSEU</name>
<dbReference type="InterPro" id="IPR011047">
    <property type="entry name" value="Quinoprotein_ADH-like_sf"/>
</dbReference>
<organism evidence="5 6">
    <name type="scientific">Goodfellowiella coeruleoviolacea</name>
    <dbReference type="NCBI Taxonomy" id="334858"/>
    <lineage>
        <taxon>Bacteria</taxon>
        <taxon>Bacillati</taxon>
        <taxon>Actinomycetota</taxon>
        <taxon>Actinomycetes</taxon>
        <taxon>Pseudonocardiales</taxon>
        <taxon>Pseudonocardiaceae</taxon>
        <taxon>Goodfellowiella</taxon>
    </lineage>
</organism>
<feature type="region of interest" description="Disordered" evidence="4">
    <location>
        <begin position="233"/>
        <end position="259"/>
    </location>
</feature>
<dbReference type="PROSITE" id="PS00678">
    <property type="entry name" value="WD_REPEATS_1"/>
    <property type="match status" value="1"/>
</dbReference>
<feature type="compositionally biased region" description="Acidic residues" evidence="4">
    <location>
        <begin position="242"/>
        <end position="259"/>
    </location>
</feature>
<dbReference type="InterPro" id="IPR015943">
    <property type="entry name" value="WD40/YVTN_repeat-like_dom_sf"/>
</dbReference>
<feature type="repeat" description="WD" evidence="3">
    <location>
        <begin position="303"/>
        <end position="341"/>
    </location>
</feature>
<gene>
    <name evidence="5" type="ORF">LX83_006706</name>
</gene>
<dbReference type="SUPFAM" id="SSF50998">
    <property type="entry name" value="Quinoprotein alcohol dehydrogenase-like"/>
    <property type="match status" value="1"/>
</dbReference>
<dbReference type="InterPro" id="IPR001680">
    <property type="entry name" value="WD40_rpt"/>
</dbReference>
<sequence>MIVAGRPLVVCTDFSGQQVFTWDPAEDRWTAHQLENPYGPVEKTMTGGCLLEIGAAVIDGRVVVGGGGYEQPFAQWDLETGAVRTYIRADHGGLAKVSTVELAGRPWFVCGDSSMPATVRLWDAAQRDALIEDEEARNEGYDPEDYLQIEHVAAPLERFGHVDSISGLASGTFRGRSVVVSGGVDGQVMMWDLDEKAPVVQFEPLDTIRGVGLVTVDGQVRVVAAEQRCVTLGDPDTGTWDEPIEMSEDPEAEDDYEDDDEDEGIECMTVGVVAGRPIAVTGSGDGTVCCWDLAGRRLLGEPFAGHDGEVFAVRITELDGRAVALTAGRDSHIRVWHLDQR</sequence>
<dbReference type="PRINTS" id="PR00320">
    <property type="entry name" value="GPROTEINBRPT"/>
</dbReference>
<reference evidence="5" key="1">
    <citation type="submission" date="2022-06" db="EMBL/GenBank/DDBJ databases">
        <title>Genomic Encyclopedia of Archaeal and Bacterial Type Strains, Phase II (KMG-II): from individual species to whole genera.</title>
        <authorList>
            <person name="Goeker M."/>
        </authorList>
    </citation>
    <scope>NUCLEOTIDE SEQUENCE</scope>
    <source>
        <strain evidence="5">DSM 43935</strain>
    </source>
</reference>
<dbReference type="Pfam" id="PF00400">
    <property type="entry name" value="WD40"/>
    <property type="match status" value="3"/>
</dbReference>
<evidence type="ECO:0000256" key="3">
    <source>
        <dbReference type="PROSITE-ProRule" id="PRU00221"/>
    </source>
</evidence>
<dbReference type="SMART" id="SM00320">
    <property type="entry name" value="WD40"/>
    <property type="match status" value="3"/>
</dbReference>
<evidence type="ECO:0000256" key="4">
    <source>
        <dbReference type="SAM" id="MobiDB-lite"/>
    </source>
</evidence>
<dbReference type="PANTHER" id="PTHR22847:SF637">
    <property type="entry name" value="WD REPEAT DOMAIN 5B"/>
    <property type="match status" value="1"/>
</dbReference>
<dbReference type="EMBL" id="JAMTCK010000021">
    <property type="protein sequence ID" value="MCP2169820.1"/>
    <property type="molecule type" value="Genomic_DNA"/>
</dbReference>
<dbReference type="InterPro" id="IPR020472">
    <property type="entry name" value="WD40_PAC1"/>
</dbReference>
<dbReference type="AlphaFoldDB" id="A0AAE3KJN3"/>
<evidence type="ECO:0000313" key="6">
    <source>
        <dbReference type="Proteomes" id="UP001206128"/>
    </source>
</evidence>
<comment type="caution">
    <text evidence="5">The sequence shown here is derived from an EMBL/GenBank/DDBJ whole genome shotgun (WGS) entry which is preliminary data.</text>
</comment>
<dbReference type="Gene3D" id="2.130.10.10">
    <property type="entry name" value="YVTN repeat-like/Quinoprotein amine dehydrogenase"/>
    <property type="match status" value="2"/>
</dbReference>
<keyword evidence="6" id="KW-1185">Reference proteome</keyword>
<dbReference type="PROSITE" id="PS50082">
    <property type="entry name" value="WD_REPEATS_2"/>
    <property type="match status" value="2"/>
</dbReference>
<evidence type="ECO:0000313" key="5">
    <source>
        <dbReference type="EMBL" id="MCP2169820.1"/>
    </source>
</evidence>
<feature type="repeat" description="WD" evidence="3">
    <location>
        <begin position="158"/>
        <end position="201"/>
    </location>
</feature>
<keyword evidence="1 3" id="KW-0853">WD repeat</keyword>
<dbReference type="Proteomes" id="UP001206128">
    <property type="component" value="Unassembled WGS sequence"/>
</dbReference>
<evidence type="ECO:0000256" key="1">
    <source>
        <dbReference type="ARBA" id="ARBA00022574"/>
    </source>
</evidence>